<organism evidence="9 10">
    <name type="scientific">Hwanghaeella grinnelliae</name>
    <dbReference type="NCBI Taxonomy" id="2500179"/>
    <lineage>
        <taxon>Bacteria</taxon>
        <taxon>Pseudomonadati</taxon>
        <taxon>Pseudomonadota</taxon>
        <taxon>Alphaproteobacteria</taxon>
        <taxon>Rhodospirillales</taxon>
        <taxon>Rhodospirillaceae</taxon>
        <taxon>Hwanghaeella</taxon>
    </lineage>
</organism>
<evidence type="ECO:0000313" key="10">
    <source>
        <dbReference type="Proteomes" id="UP000287447"/>
    </source>
</evidence>
<feature type="binding site" evidence="7">
    <location>
        <position position="40"/>
    </location>
    <ligand>
        <name>FMN</name>
        <dbReference type="ChEBI" id="CHEBI:58210"/>
    </ligand>
</feature>
<dbReference type="InterPro" id="IPR003382">
    <property type="entry name" value="Flavoprotein"/>
</dbReference>
<feature type="binding site" evidence="7">
    <location>
        <begin position="91"/>
        <end position="94"/>
    </location>
    <ligand>
        <name>FMN</name>
        <dbReference type="ChEBI" id="CHEBI:58210"/>
    </ligand>
</feature>
<dbReference type="PANTHER" id="PTHR43374">
    <property type="entry name" value="FLAVIN PRENYLTRANSFERASE"/>
    <property type="match status" value="1"/>
</dbReference>
<proteinExistence type="inferred from homology"/>
<dbReference type="EC" id="2.5.1.129" evidence="7"/>
<comment type="catalytic activity">
    <reaction evidence="5 7">
        <text>dimethylallyl phosphate + FMNH2 = prenylated FMNH2 + phosphate</text>
        <dbReference type="Rhea" id="RHEA:37743"/>
        <dbReference type="ChEBI" id="CHEBI:43474"/>
        <dbReference type="ChEBI" id="CHEBI:57618"/>
        <dbReference type="ChEBI" id="CHEBI:87467"/>
        <dbReference type="ChEBI" id="CHEBI:88052"/>
        <dbReference type="EC" id="2.5.1.129"/>
    </reaction>
</comment>
<dbReference type="OrthoDB" id="9781577at2"/>
<evidence type="ECO:0000256" key="4">
    <source>
        <dbReference type="ARBA" id="ARBA00022679"/>
    </source>
</evidence>
<dbReference type="HAMAP" id="MF_01984">
    <property type="entry name" value="ubiX_pad"/>
    <property type="match status" value="1"/>
</dbReference>
<evidence type="ECO:0000313" key="9">
    <source>
        <dbReference type="EMBL" id="RVU38355.1"/>
    </source>
</evidence>
<evidence type="ECO:0000256" key="7">
    <source>
        <dbReference type="HAMAP-Rule" id="MF_01984"/>
    </source>
</evidence>
<dbReference type="AlphaFoldDB" id="A0A3S2Y4J3"/>
<protein>
    <recommendedName>
        <fullName evidence="7">Flavin prenyltransferase UbiX</fullName>
        <ecNumber evidence="7">2.5.1.129</ecNumber>
    </recommendedName>
</protein>
<dbReference type="EMBL" id="SADE01000001">
    <property type="protein sequence ID" value="RVU38355.1"/>
    <property type="molecule type" value="Genomic_DNA"/>
</dbReference>
<evidence type="ECO:0000259" key="8">
    <source>
        <dbReference type="Pfam" id="PF02441"/>
    </source>
</evidence>
<comment type="similarity">
    <text evidence="6 7">Belongs to the UbiX/PAD1 family.</text>
</comment>
<dbReference type="Proteomes" id="UP000287447">
    <property type="component" value="Unassembled WGS sequence"/>
</dbReference>
<evidence type="ECO:0000256" key="6">
    <source>
        <dbReference type="ARBA" id="ARBA00060793"/>
    </source>
</evidence>
<dbReference type="GO" id="GO:0016831">
    <property type="term" value="F:carboxy-lyase activity"/>
    <property type="evidence" value="ECO:0007669"/>
    <property type="project" value="TreeGrafter"/>
</dbReference>
<keyword evidence="1 7" id="KW-0637">Prenyltransferase</keyword>
<dbReference type="InterPro" id="IPR004507">
    <property type="entry name" value="UbiX-like"/>
</dbReference>
<dbReference type="SUPFAM" id="SSF52507">
    <property type="entry name" value="Homo-oligomeric flavin-containing Cys decarboxylases, HFCD"/>
    <property type="match status" value="1"/>
</dbReference>
<dbReference type="Pfam" id="PF02441">
    <property type="entry name" value="Flavoprotein"/>
    <property type="match status" value="1"/>
</dbReference>
<feature type="binding site" evidence="7">
    <location>
        <position position="172"/>
    </location>
    <ligand>
        <name>dimethylallyl phosphate</name>
        <dbReference type="ChEBI" id="CHEBI:88052"/>
    </ligand>
</feature>
<evidence type="ECO:0000256" key="2">
    <source>
        <dbReference type="ARBA" id="ARBA00022630"/>
    </source>
</evidence>
<dbReference type="Gene3D" id="3.40.50.1950">
    <property type="entry name" value="Flavin prenyltransferase-like"/>
    <property type="match status" value="1"/>
</dbReference>
<comment type="caution">
    <text evidence="9">The sequence shown here is derived from an EMBL/GenBank/DDBJ whole genome shotgun (WGS) entry which is preliminary data.</text>
</comment>
<dbReference type="GO" id="GO:0106141">
    <property type="term" value="F:flavin prenyltransferase activity"/>
    <property type="evidence" value="ECO:0007669"/>
    <property type="project" value="UniProtKB-EC"/>
</dbReference>
<gene>
    <name evidence="7" type="primary">ubiX</name>
    <name evidence="9" type="ORF">EOI86_03435</name>
</gene>
<feature type="binding site" evidence="7">
    <location>
        <position position="156"/>
    </location>
    <ligand>
        <name>dimethylallyl phosphate</name>
        <dbReference type="ChEBI" id="CHEBI:88052"/>
    </ligand>
</feature>
<reference evidence="10" key="1">
    <citation type="submission" date="2019-01" db="EMBL/GenBank/DDBJ databases">
        <title>Gri0909 isolated from a small marine red alga.</title>
        <authorList>
            <person name="Kim J."/>
            <person name="Jeong S.E."/>
            <person name="Jeon C.O."/>
        </authorList>
    </citation>
    <scope>NUCLEOTIDE SEQUENCE [LARGE SCALE GENOMIC DNA]</scope>
    <source>
        <strain evidence="10">Gri0909</strain>
    </source>
</reference>
<sequence>MSENRKRIIVGLSGASGAVYGIKILESLRELGVESHLIISKAAEMTLAYETEFTAKDLRAMADKSYPIGDVGAACSSGSFKTDGMIVAPCSMKSLAEIATGVTSSLLTRAADVVLKERRRLVLMVRETPLTNVHLRNMLTVSEMGGIIAPPVPGFYTKPESIDDLVEHSVGRVLDLFGLETGRVTRWRDTGV</sequence>
<comment type="function">
    <text evidence="7">Flavin prenyltransferase that catalyzes the synthesis of the prenylated FMN cofactor (prenyl-FMN) for 4-hydroxy-3-polyprenylbenzoic acid decarboxylase UbiD. The prenyltransferase is metal-independent and links a dimethylallyl moiety from dimethylallyl monophosphate (DMAP) to the flavin N5 and C6 atoms of FMN.</text>
</comment>
<name>A0A3S2Y4J3_9PROT</name>
<feature type="binding site" evidence="7">
    <location>
        <position position="126"/>
    </location>
    <ligand>
        <name>FMN</name>
        <dbReference type="ChEBI" id="CHEBI:58210"/>
    </ligand>
</feature>
<dbReference type="NCBIfam" id="TIGR00421">
    <property type="entry name" value="ubiX_pad"/>
    <property type="match status" value="1"/>
</dbReference>
<evidence type="ECO:0000256" key="1">
    <source>
        <dbReference type="ARBA" id="ARBA00022602"/>
    </source>
</evidence>
<feature type="domain" description="Flavoprotein" evidence="8">
    <location>
        <begin position="6"/>
        <end position="176"/>
    </location>
</feature>
<accession>A0A3S2Y4J3</accession>
<dbReference type="NCBIfam" id="NF004685">
    <property type="entry name" value="PRK06029.1"/>
    <property type="match status" value="1"/>
</dbReference>
<evidence type="ECO:0000256" key="5">
    <source>
        <dbReference type="ARBA" id="ARBA00050612"/>
    </source>
</evidence>
<keyword evidence="10" id="KW-1185">Reference proteome</keyword>
<dbReference type="PANTHER" id="PTHR43374:SF1">
    <property type="entry name" value="FLAVIN PRENYLTRANSFERASE PAD1, MITOCHONDRIAL"/>
    <property type="match status" value="1"/>
</dbReference>
<evidence type="ECO:0000256" key="3">
    <source>
        <dbReference type="ARBA" id="ARBA00022643"/>
    </source>
</evidence>
<feature type="binding site" evidence="7">
    <location>
        <begin position="14"/>
        <end position="16"/>
    </location>
    <ligand>
        <name>FMN</name>
        <dbReference type="ChEBI" id="CHEBI:58210"/>
    </ligand>
</feature>
<comment type="caution">
    <text evidence="7">Lacks conserved residue(s) required for the propagation of feature annotation.</text>
</comment>
<dbReference type="FunFam" id="3.40.50.1950:FF:000001">
    <property type="entry name" value="Flavin prenyltransferase UbiX"/>
    <property type="match status" value="1"/>
</dbReference>
<keyword evidence="3 7" id="KW-0288">FMN</keyword>
<keyword evidence="2 7" id="KW-0285">Flavoprotein</keyword>
<dbReference type="RefSeq" id="WP_127763727.1">
    <property type="nucleotide sequence ID" value="NZ_SADE01000001.1"/>
</dbReference>
<dbReference type="InterPro" id="IPR036551">
    <property type="entry name" value="Flavin_trans-like"/>
</dbReference>
<keyword evidence="4 7" id="KW-0808">Transferase</keyword>